<keyword evidence="3 5" id="KW-1133">Transmembrane helix</keyword>
<feature type="transmembrane region" description="Helical" evidence="5">
    <location>
        <begin position="106"/>
        <end position="127"/>
    </location>
</feature>
<feature type="domain" description="G protein-coupled receptor GPR1/2/3 C-terminal" evidence="7">
    <location>
        <begin position="222"/>
        <end position="288"/>
    </location>
</feature>
<feature type="transmembrane region" description="Helical" evidence="5">
    <location>
        <begin position="229"/>
        <end position="250"/>
    </location>
</feature>
<dbReference type="GO" id="GO:0007189">
    <property type="term" value="P:adenylate cyclase-activating G protein-coupled receptor signaling pathway"/>
    <property type="evidence" value="ECO:0007669"/>
    <property type="project" value="TreeGrafter"/>
</dbReference>
<dbReference type="PANTHER" id="PTHR23112:SF37">
    <property type="entry name" value="G PROTEIN-COUPLED RECEPTOR GPR1"/>
    <property type="match status" value="1"/>
</dbReference>
<evidence type="ECO:0000256" key="2">
    <source>
        <dbReference type="ARBA" id="ARBA00022692"/>
    </source>
</evidence>
<dbReference type="GeneID" id="36581448"/>
<evidence type="ECO:0000259" key="7">
    <source>
        <dbReference type="Pfam" id="PF11970"/>
    </source>
</evidence>
<keyword evidence="4 5" id="KW-0472">Membrane</keyword>
<evidence type="ECO:0000256" key="3">
    <source>
        <dbReference type="ARBA" id="ARBA00022989"/>
    </source>
</evidence>
<dbReference type="GO" id="GO:0005886">
    <property type="term" value="C:plasma membrane"/>
    <property type="evidence" value="ECO:0007669"/>
    <property type="project" value="TreeGrafter"/>
</dbReference>
<reference evidence="8 9" key="1">
    <citation type="submission" date="2016-04" db="EMBL/GenBank/DDBJ databases">
        <title>A degradative enzymes factory behind the ericoid mycorrhizal symbiosis.</title>
        <authorList>
            <consortium name="DOE Joint Genome Institute"/>
            <person name="Martino E."/>
            <person name="Morin E."/>
            <person name="Grelet G."/>
            <person name="Kuo A."/>
            <person name="Kohler A."/>
            <person name="Daghino S."/>
            <person name="Barry K."/>
            <person name="Choi C."/>
            <person name="Cichocki N."/>
            <person name="Clum A."/>
            <person name="Copeland A."/>
            <person name="Hainaut M."/>
            <person name="Haridas S."/>
            <person name="Labutti K."/>
            <person name="Lindquist E."/>
            <person name="Lipzen A."/>
            <person name="Khouja H.-R."/>
            <person name="Murat C."/>
            <person name="Ohm R."/>
            <person name="Olson A."/>
            <person name="Spatafora J."/>
            <person name="Veneault-Fourrey C."/>
            <person name="Henrissat B."/>
            <person name="Grigoriev I."/>
            <person name="Martin F."/>
            <person name="Perotto S."/>
        </authorList>
    </citation>
    <scope>NUCLEOTIDE SEQUENCE [LARGE SCALE GENOMIC DNA]</scope>
    <source>
        <strain evidence="8 9">E</strain>
    </source>
</reference>
<dbReference type="PANTHER" id="PTHR23112">
    <property type="entry name" value="G PROTEIN-COUPLED RECEPTOR 157-RELATED"/>
    <property type="match status" value="1"/>
</dbReference>
<evidence type="ECO:0000313" key="9">
    <source>
        <dbReference type="Proteomes" id="UP000235371"/>
    </source>
</evidence>
<organism evidence="8 9">
    <name type="scientific">Hyaloscypha bicolor E</name>
    <dbReference type="NCBI Taxonomy" id="1095630"/>
    <lineage>
        <taxon>Eukaryota</taxon>
        <taxon>Fungi</taxon>
        <taxon>Dikarya</taxon>
        <taxon>Ascomycota</taxon>
        <taxon>Pezizomycotina</taxon>
        <taxon>Leotiomycetes</taxon>
        <taxon>Helotiales</taxon>
        <taxon>Hyaloscyphaceae</taxon>
        <taxon>Hyaloscypha</taxon>
        <taxon>Hyaloscypha bicolor</taxon>
    </lineage>
</organism>
<gene>
    <name evidence="8" type="ORF">K444DRAFT_503197</name>
</gene>
<dbReference type="SUPFAM" id="SSF81321">
    <property type="entry name" value="Family A G protein-coupled receptor-like"/>
    <property type="match status" value="1"/>
</dbReference>
<dbReference type="GO" id="GO:0004930">
    <property type="term" value="F:G protein-coupled receptor activity"/>
    <property type="evidence" value="ECO:0007669"/>
    <property type="project" value="TreeGrafter"/>
</dbReference>
<dbReference type="Gene3D" id="1.20.1070.10">
    <property type="entry name" value="Rhodopsin 7-helix transmembrane proteins"/>
    <property type="match status" value="1"/>
</dbReference>
<sequence>YFPYPYSSDTLVGDLRTALLPVAIMALASFVSTIGLTCFITHRMIFWRKYYRTYPGYNQYLLLIFNLILADCQQSIAFLISFHWIAKKGILAPTAACFIQGWLVQVGDVSSGIWVLSIAIHTWFSVVRGRQVEYVRFCCCLIGIWVFIMLLAIIGPIAHPKNYFVDTGAWCWINPDYFKYRLGLHYFWILLSQFGSVVIYAYIFCLLRHRIKQVLPASRTASSQKISRAARLLVLYPIAYVTLSLPLPAARLAVWSGAKVSLTFYCIGATLMTSCGFVDTILYTLTRRVLVS</sequence>
<keyword evidence="9" id="KW-1185">Reference proteome</keyword>
<evidence type="ECO:0000256" key="4">
    <source>
        <dbReference type="ARBA" id="ARBA00023136"/>
    </source>
</evidence>
<feature type="domain" description="Glucose receptor Git3-like N-terminal" evidence="6">
    <location>
        <begin position="62"/>
        <end position="213"/>
    </location>
</feature>
<dbReference type="Pfam" id="PF11970">
    <property type="entry name" value="GPR_Gpa2_C"/>
    <property type="match status" value="1"/>
</dbReference>
<dbReference type="OrthoDB" id="100006at2759"/>
<feature type="non-terminal residue" evidence="8">
    <location>
        <position position="1"/>
    </location>
</feature>
<dbReference type="STRING" id="1095630.A0A2J6SG28"/>
<protein>
    <recommendedName>
        <fullName evidence="10">G-protein coupled receptors family 2 profile 2 domain-containing protein</fullName>
    </recommendedName>
</protein>
<evidence type="ECO:0000313" key="8">
    <source>
        <dbReference type="EMBL" id="PMD49725.1"/>
    </source>
</evidence>
<dbReference type="RefSeq" id="XP_024726629.1">
    <property type="nucleotide sequence ID" value="XM_024873368.1"/>
</dbReference>
<dbReference type="AlphaFoldDB" id="A0A2J6SG28"/>
<proteinExistence type="predicted"/>
<evidence type="ECO:0000256" key="5">
    <source>
        <dbReference type="SAM" id="Phobius"/>
    </source>
</evidence>
<dbReference type="InParanoid" id="A0A2J6SG28"/>
<dbReference type="EMBL" id="KZ613919">
    <property type="protein sequence ID" value="PMD49725.1"/>
    <property type="molecule type" value="Genomic_DNA"/>
</dbReference>
<dbReference type="InterPro" id="IPR022596">
    <property type="entry name" value="GPR1/2/3_C"/>
</dbReference>
<feature type="transmembrane region" description="Helical" evidence="5">
    <location>
        <begin position="20"/>
        <end position="40"/>
    </location>
</feature>
<evidence type="ECO:0000256" key="1">
    <source>
        <dbReference type="ARBA" id="ARBA00004141"/>
    </source>
</evidence>
<dbReference type="Pfam" id="PF11710">
    <property type="entry name" value="Git3"/>
    <property type="match status" value="1"/>
</dbReference>
<evidence type="ECO:0000259" key="6">
    <source>
        <dbReference type="Pfam" id="PF11710"/>
    </source>
</evidence>
<accession>A0A2J6SG28</accession>
<evidence type="ECO:0008006" key="10">
    <source>
        <dbReference type="Google" id="ProtNLM"/>
    </source>
</evidence>
<name>A0A2J6SG28_9HELO</name>
<feature type="transmembrane region" description="Helical" evidence="5">
    <location>
        <begin position="186"/>
        <end position="208"/>
    </location>
</feature>
<feature type="transmembrane region" description="Helical" evidence="5">
    <location>
        <begin position="60"/>
        <end position="86"/>
    </location>
</feature>
<feature type="transmembrane region" description="Helical" evidence="5">
    <location>
        <begin position="134"/>
        <end position="158"/>
    </location>
</feature>
<dbReference type="InterPro" id="IPR023041">
    <property type="entry name" value="Glucose_rcpt_Git3-like_N"/>
</dbReference>
<keyword evidence="2 5" id="KW-0812">Transmembrane</keyword>
<dbReference type="Proteomes" id="UP000235371">
    <property type="component" value="Unassembled WGS sequence"/>
</dbReference>
<feature type="non-terminal residue" evidence="8">
    <location>
        <position position="292"/>
    </location>
</feature>
<comment type="subcellular location">
    <subcellularLocation>
        <location evidence="1">Membrane</location>
        <topology evidence="1">Multi-pass membrane protein</topology>
    </subcellularLocation>
</comment>
<feature type="transmembrane region" description="Helical" evidence="5">
    <location>
        <begin position="262"/>
        <end position="285"/>
    </location>
</feature>